<dbReference type="InterPro" id="IPR000683">
    <property type="entry name" value="Gfo/Idh/MocA-like_OxRdtase_N"/>
</dbReference>
<dbReference type="Pfam" id="PF01408">
    <property type="entry name" value="GFO_IDH_MocA"/>
    <property type="match status" value="1"/>
</dbReference>
<evidence type="ECO:0000259" key="1">
    <source>
        <dbReference type="Pfam" id="PF01408"/>
    </source>
</evidence>
<dbReference type="PANTHER" id="PTHR46368:SF12">
    <property type="entry name" value="GFO_IDH_MOCA-LIKE OXIDOREDUCTASE N-TERMINAL DOMAIN-CONTAINING PROTEIN"/>
    <property type="match status" value="1"/>
</dbReference>
<dbReference type="EMBL" id="JAGKQM010000016">
    <property type="protein sequence ID" value="KAH0872625.1"/>
    <property type="molecule type" value="Genomic_DNA"/>
</dbReference>
<dbReference type="PANTHER" id="PTHR46368">
    <property type="match status" value="1"/>
</dbReference>
<dbReference type="SUPFAM" id="SSF55347">
    <property type="entry name" value="Glyceraldehyde-3-phosphate dehydrogenase-like, C-terminal domain"/>
    <property type="match status" value="1"/>
</dbReference>
<name>A0ABQ7YXJ3_BRANA</name>
<dbReference type="SUPFAM" id="SSF51735">
    <property type="entry name" value="NAD(P)-binding Rossmann-fold domains"/>
    <property type="match status" value="1"/>
</dbReference>
<evidence type="ECO:0000313" key="2">
    <source>
        <dbReference type="EMBL" id="KAH0872625.1"/>
    </source>
</evidence>
<comment type="caution">
    <text evidence="2">The sequence shown here is derived from an EMBL/GenBank/DDBJ whole genome shotgun (WGS) entry which is preliminary data.</text>
</comment>
<keyword evidence="3" id="KW-1185">Reference proteome</keyword>
<evidence type="ECO:0000313" key="3">
    <source>
        <dbReference type="Proteomes" id="UP000824890"/>
    </source>
</evidence>
<proteinExistence type="predicted"/>
<feature type="domain" description="Gfo/Idh/MocA-like oxidoreductase N-terminal" evidence="1">
    <location>
        <begin position="9"/>
        <end position="128"/>
    </location>
</feature>
<dbReference type="Gene3D" id="3.30.360.10">
    <property type="entry name" value="Dihydrodipicolinate Reductase, domain 2"/>
    <property type="match status" value="1"/>
</dbReference>
<protein>
    <recommendedName>
        <fullName evidence="1">Gfo/Idh/MocA-like oxidoreductase N-terminal domain-containing protein</fullName>
    </recommendedName>
</protein>
<accession>A0ABQ7YXJ3</accession>
<dbReference type="Gene3D" id="3.40.50.720">
    <property type="entry name" value="NAD(P)-binding Rossmann-like Domain"/>
    <property type="match status" value="1"/>
</dbReference>
<sequence length="355" mass="38698">MATVTDTPIRIGVIGCAEIARTVSRAIDLAPNATIAAVASRSLEKAKTFATANGYKQSVKIHCSYESILEDPEVDALYIPLPTSLHVEWAVRAAESGKHILLEKPVAMNVAEFDKIVATCEKNGVQITDGTMWAHHPRTAKLKEFLFDSDRFGQLKNVHSSFSLAGDEDFLNNDIRVKPNLDGLGALGDLGWYAIRAALFANNFELPKIVAASPGTVLNESGVILSCAGKTDELQPYTFLANVAMEIAAVGTKGTLCVQDFVIPFEETQASFTTCTKAPFMNPWVNRPSEHTVKTEIPQEACMVREFARLVGEIKNKGAEPDGFWPNISRKTQLVVDAIKESVDKNCEQISLSGR</sequence>
<organism evidence="2 3">
    <name type="scientific">Brassica napus</name>
    <name type="common">Rape</name>
    <dbReference type="NCBI Taxonomy" id="3708"/>
    <lineage>
        <taxon>Eukaryota</taxon>
        <taxon>Viridiplantae</taxon>
        <taxon>Streptophyta</taxon>
        <taxon>Embryophyta</taxon>
        <taxon>Tracheophyta</taxon>
        <taxon>Spermatophyta</taxon>
        <taxon>Magnoliopsida</taxon>
        <taxon>eudicotyledons</taxon>
        <taxon>Gunneridae</taxon>
        <taxon>Pentapetalae</taxon>
        <taxon>rosids</taxon>
        <taxon>malvids</taxon>
        <taxon>Brassicales</taxon>
        <taxon>Brassicaceae</taxon>
        <taxon>Brassiceae</taxon>
        <taxon>Brassica</taxon>
    </lineage>
</organism>
<dbReference type="InterPro" id="IPR036291">
    <property type="entry name" value="NAD(P)-bd_dom_sf"/>
</dbReference>
<reference evidence="2 3" key="1">
    <citation type="submission" date="2021-05" db="EMBL/GenBank/DDBJ databases">
        <title>Genome Assembly of Synthetic Allotetraploid Brassica napus Reveals Homoeologous Exchanges between Subgenomes.</title>
        <authorList>
            <person name="Davis J.T."/>
        </authorList>
    </citation>
    <scope>NUCLEOTIDE SEQUENCE [LARGE SCALE GENOMIC DNA]</scope>
    <source>
        <strain evidence="3">cv. Da-Ae</strain>
        <tissue evidence="2">Seedling</tissue>
    </source>
</reference>
<dbReference type="Proteomes" id="UP000824890">
    <property type="component" value="Unassembled WGS sequence"/>
</dbReference>
<gene>
    <name evidence="2" type="ORF">HID58_069987</name>
</gene>